<reference evidence="2" key="1">
    <citation type="submission" date="2021-04" db="EMBL/GenBank/DDBJ databases">
        <title>Brevibacillus composti FJAT-54423, complete genome.</title>
        <authorList>
            <person name="Tang R."/>
        </authorList>
    </citation>
    <scope>NUCLEOTIDE SEQUENCE</scope>
    <source>
        <strain evidence="2">FJAT-54424</strain>
    </source>
</reference>
<sequence length="79" mass="9947">MLPEFIIEWFDGFMHRVAERVRIIMQEVAKRFPELRVIVDRESDRRKRTRQLTYRKKKSQAKKWRKWKRRTRSGKRSDL</sequence>
<evidence type="ECO:0000256" key="1">
    <source>
        <dbReference type="SAM" id="MobiDB-lite"/>
    </source>
</evidence>
<accession>A0ABX7Z8J4</accession>
<organism evidence="2 3">
    <name type="scientific">Brevibacillus composti</name>
    <dbReference type="NCBI Taxonomy" id="2796470"/>
    <lineage>
        <taxon>Bacteria</taxon>
        <taxon>Bacillati</taxon>
        <taxon>Bacillota</taxon>
        <taxon>Bacilli</taxon>
        <taxon>Bacillales</taxon>
        <taxon>Paenibacillaceae</taxon>
        <taxon>Brevibacillus</taxon>
    </lineage>
</organism>
<evidence type="ECO:0000313" key="3">
    <source>
        <dbReference type="Proteomes" id="UP000677234"/>
    </source>
</evidence>
<dbReference type="EMBL" id="CP073708">
    <property type="protein sequence ID" value="QUO43431.1"/>
    <property type="molecule type" value="Genomic_DNA"/>
</dbReference>
<gene>
    <name evidence="2" type="ORF">KDJ56_11015</name>
</gene>
<evidence type="ECO:0000313" key="2">
    <source>
        <dbReference type="EMBL" id="QUO43431.1"/>
    </source>
</evidence>
<proteinExistence type="predicted"/>
<name>A0ABX7Z8J4_9BACL</name>
<dbReference type="RefSeq" id="WP_212138886.1">
    <property type="nucleotide sequence ID" value="NZ_CP073708.1"/>
</dbReference>
<protein>
    <submittedName>
        <fullName evidence="2">Uncharacterized protein</fullName>
    </submittedName>
</protein>
<dbReference type="Proteomes" id="UP000677234">
    <property type="component" value="Chromosome"/>
</dbReference>
<keyword evidence="3" id="KW-1185">Reference proteome</keyword>
<feature type="region of interest" description="Disordered" evidence="1">
    <location>
        <begin position="49"/>
        <end position="79"/>
    </location>
</feature>